<feature type="domain" description="N-acetyltransferase" evidence="2">
    <location>
        <begin position="10"/>
        <end position="183"/>
    </location>
</feature>
<feature type="domain" description="N-acetyltransferase" evidence="2">
    <location>
        <begin position="304"/>
        <end position="441"/>
    </location>
</feature>
<dbReference type="PROSITE" id="PS51186">
    <property type="entry name" value="GNAT"/>
    <property type="match status" value="2"/>
</dbReference>
<comment type="caution">
    <text evidence="3">The sequence shown here is derived from an EMBL/GenBank/DDBJ whole genome shotgun (WGS) entry which is preliminary data.</text>
</comment>
<dbReference type="CDD" id="cd04301">
    <property type="entry name" value="NAT_SF"/>
    <property type="match status" value="1"/>
</dbReference>
<dbReference type="InterPro" id="IPR000182">
    <property type="entry name" value="GNAT_dom"/>
</dbReference>
<protein>
    <recommendedName>
        <fullName evidence="2">N-acetyltransferase domain-containing protein</fullName>
    </recommendedName>
</protein>
<keyword evidence="4" id="KW-1185">Reference proteome</keyword>
<dbReference type="Proteomes" id="UP000614741">
    <property type="component" value="Unassembled WGS sequence"/>
</dbReference>
<dbReference type="Pfam" id="PF00583">
    <property type="entry name" value="Acetyltransf_1"/>
    <property type="match status" value="1"/>
</dbReference>
<dbReference type="Gene3D" id="3.40.630.30">
    <property type="match status" value="2"/>
</dbReference>
<dbReference type="PANTHER" id="PTHR13947">
    <property type="entry name" value="GNAT FAMILY N-ACETYLTRANSFERASE"/>
    <property type="match status" value="1"/>
</dbReference>
<dbReference type="SUPFAM" id="SSF55729">
    <property type="entry name" value="Acyl-CoA N-acyltransferases (Nat)"/>
    <property type="match status" value="2"/>
</dbReference>
<dbReference type="RefSeq" id="WP_203673490.1">
    <property type="nucleotide sequence ID" value="NZ_BONP01000009.1"/>
</dbReference>
<dbReference type="EMBL" id="BONP01000009">
    <property type="protein sequence ID" value="GIG40062.1"/>
    <property type="molecule type" value="Genomic_DNA"/>
</dbReference>
<sequence length="441" mass="45687">MSGDVGTAPVRVRRATAADLPQVGDLTARAYVADALVAADHWYVDELRDAAARAARATVLVAVAAGTDAAPGSGPCAGTAPGDARVLGTITLAAPGSPYAEIARPGELELRMLAVDPEARGRGIADRLVGAALREAVADGARDVVLSTLDTMHAAHRVYARLGFAARPERDWTDELTMRVHVWRAPQAPGALVEAATWPPPRVVDVDGWRVGLSGGVTRRAGSTIALVDVADLPGAVDRVEALYRADGATPVFRLGDPGNPAGLAAELDARGYVHGTVTDILVRDVDPSWATGGGAVADLGGGVRVRVADQPDDAWLDLWLAGKGGAREPSRQIVTGAPAAYLTATDTDGTDVAVIRAAPVDDWVALSCLQVVPAARRRGLGRALTREALAVAARRGARRAFLQVEADNVAALTLYAALGFAPAHRYVYREPPVPGAPGGC</sequence>
<accession>A0ABQ4DL43</accession>
<keyword evidence="1" id="KW-0808">Transferase</keyword>
<dbReference type="InterPro" id="IPR050769">
    <property type="entry name" value="NAT_camello-type"/>
</dbReference>
<reference evidence="3 4" key="1">
    <citation type="submission" date="2021-01" db="EMBL/GenBank/DDBJ databases">
        <title>Whole genome shotgun sequence of Cellulomonas phragmiteti NBRC 110785.</title>
        <authorList>
            <person name="Komaki H."/>
            <person name="Tamura T."/>
        </authorList>
    </citation>
    <scope>NUCLEOTIDE SEQUENCE [LARGE SCALE GENOMIC DNA]</scope>
    <source>
        <strain evidence="3 4">NBRC 110785</strain>
    </source>
</reference>
<proteinExistence type="predicted"/>
<organism evidence="3 4">
    <name type="scientific">Cellulomonas phragmiteti</name>
    <dbReference type="NCBI Taxonomy" id="478780"/>
    <lineage>
        <taxon>Bacteria</taxon>
        <taxon>Bacillati</taxon>
        <taxon>Actinomycetota</taxon>
        <taxon>Actinomycetes</taxon>
        <taxon>Micrococcales</taxon>
        <taxon>Cellulomonadaceae</taxon>
        <taxon>Cellulomonas</taxon>
    </lineage>
</organism>
<dbReference type="InterPro" id="IPR056935">
    <property type="entry name" value="Rv0428c-like_C"/>
</dbReference>
<dbReference type="PANTHER" id="PTHR13947:SF37">
    <property type="entry name" value="LD18367P"/>
    <property type="match status" value="1"/>
</dbReference>
<name>A0ABQ4DL43_9CELL</name>
<evidence type="ECO:0000256" key="1">
    <source>
        <dbReference type="ARBA" id="ARBA00022679"/>
    </source>
</evidence>
<evidence type="ECO:0000313" key="4">
    <source>
        <dbReference type="Proteomes" id="UP000614741"/>
    </source>
</evidence>
<evidence type="ECO:0000313" key="3">
    <source>
        <dbReference type="EMBL" id="GIG40062.1"/>
    </source>
</evidence>
<gene>
    <name evidence="3" type="ORF">Cph01nite_18240</name>
</gene>
<dbReference type="InterPro" id="IPR016181">
    <property type="entry name" value="Acyl_CoA_acyltransferase"/>
</dbReference>
<evidence type="ECO:0000259" key="2">
    <source>
        <dbReference type="PROSITE" id="PS51186"/>
    </source>
</evidence>
<dbReference type="Pfam" id="PF24553">
    <property type="entry name" value="Rv0428c_C"/>
    <property type="match status" value="1"/>
</dbReference>